<evidence type="ECO:0000256" key="5">
    <source>
        <dbReference type="SAM" id="SignalP"/>
    </source>
</evidence>
<evidence type="ECO:0000256" key="2">
    <source>
        <dbReference type="ARBA" id="ARBA00022723"/>
    </source>
</evidence>
<keyword evidence="3 4" id="KW-0408">Iron</keyword>
<accession>K5D1J3</accession>
<evidence type="ECO:0000256" key="1">
    <source>
        <dbReference type="ARBA" id="ARBA00022617"/>
    </source>
</evidence>
<dbReference type="InterPro" id="IPR036909">
    <property type="entry name" value="Cyt_c-like_dom_sf"/>
</dbReference>
<evidence type="ECO:0000313" key="8">
    <source>
        <dbReference type="Proteomes" id="UP000007993"/>
    </source>
</evidence>
<feature type="non-terminal residue" evidence="7">
    <location>
        <position position="160"/>
    </location>
</feature>
<dbReference type="InterPro" id="IPR009056">
    <property type="entry name" value="Cyt_c-like_dom"/>
</dbReference>
<feature type="domain" description="Cytochrome c" evidence="6">
    <location>
        <begin position="58"/>
        <end position="155"/>
    </location>
</feature>
<evidence type="ECO:0000259" key="6">
    <source>
        <dbReference type="PROSITE" id="PS51007"/>
    </source>
</evidence>
<comment type="caution">
    <text evidence="7">The sequence shown here is derived from an EMBL/GenBank/DDBJ whole genome shotgun (WGS) entry which is preliminary data.</text>
</comment>
<evidence type="ECO:0000256" key="4">
    <source>
        <dbReference type="PROSITE-ProRule" id="PRU00433"/>
    </source>
</evidence>
<dbReference type="GO" id="GO:0046872">
    <property type="term" value="F:metal ion binding"/>
    <property type="evidence" value="ECO:0007669"/>
    <property type="project" value="UniProtKB-KW"/>
</dbReference>
<dbReference type="GO" id="GO:0009055">
    <property type="term" value="F:electron transfer activity"/>
    <property type="evidence" value="ECO:0007669"/>
    <property type="project" value="InterPro"/>
</dbReference>
<gene>
    <name evidence="7" type="ORF">RBSH_04286</name>
</gene>
<dbReference type="SUPFAM" id="SSF46626">
    <property type="entry name" value="Cytochrome c"/>
    <property type="match status" value="1"/>
</dbReference>
<sequence length="160" mass="16648">MLCLASKGKRFVNRITIFGMLLLLSMGSTATAQNDRAILQTLMFESPEKLAADAVSGGDAVRGAVVFFTPSMSCASCHAVGVPMETSQANVGPNLASPNPDLSNAGIVDAILHPSKSIAKGFETIQVLTVDGKVLTGVLVAESDESVQLRDPSTGKTIEI</sequence>
<dbReference type="GO" id="GO:0020037">
    <property type="term" value="F:heme binding"/>
    <property type="evidence" value="ECO:0007669"/>
    <property type="project" value="InterPro"/>
</dbReference>
<evidence type="ECO:0000313" key="7">
    <source>
        <dbReference type="EMBL" id="EKK00382.1"/>
    </source>
</evidence>
<keyword evidence="1 4" id="KW-0349">Heme</keyword>
<feature type="signal peptide" evidence="5">
    <location>
        <begin position="1"/>
        <end position="32"/>
    </location>
</feature>
<dbReference type="Gene3D" id="1.10.760.10">
    <property type="entry name" value="Cytochrome c-like domain"/>
    <property type="match status" value="1"/>
</dbReference>
<dbReference type="PROSITE" id="PS51007">
    <property type="entry name" value="CYTC"/>
    <property type="match status" value="1"/>
</dbReference>
<dbReference type="PANTHER" id="PTHR33546">
    <property type="entry name" value="LARGE, MULTIFUNCTIONAL SECRETED PROTEIN-RELATED"/>
    <property type="match status" value="1"/>
</dbReference>
<evidence type="ECO:0000256" key="3">
    <source>
        <dbReference type="ARBA" id="ARBA00023004"/>
    </source>
</evidence>
<reference evidence="7 8" key="1">
    <citation type="journal article" date="2013" name="Mar. Genomics">
        <title>Expression of sulfatases in Rhodopirellula baltica and the diversity of sulfatases in the genus Rhodopirellula.</title>
        <authorList>
            <person name="Wegner C.E."/>
            <person name="Richter-Heitmann T."/>
            <person name="Klindworth A."/>
            <person name="Klockow C."/>
            <person name="Richter M."/>
            <person name="Achstetter T."/>
            <person name="Glockner F.O."/>
            <person name="Harder J."/>
        </authorList>
    </citation>
    <scope>NUCLEOTIDE SEQUENCE [LARGE SCALE GENOMIC DNA]</scope>
    <source>
        <strain evidence="7 8">SH28</strain>
    </source>
</reference>
<dbReference type="PANTHER" id="PTHR33546:SF1">
    <property type="entry name" value="LARGE, MULTIFUNCTIONAL SECRETED PROTEIN"/>
    <property type="match status" value="1"/>
</dbReference>
<name>K5D1J3_RHOBT</name>
<dbReference type="AlphaFoldDB" id="K5D1J3"/>
<keyword evidence="2 4" id="KW-0479">Metal-binding</keyword>
<dbReference type="EMBL" id="AMCW01000123">
    <property type="protein sequence ID" value="EKK00382.1"/>
    <property type="molecule type" value="Genomic_DNA"/>
</dbReference>
<proteinExistence type="predicted"/>
<keyword evidence="5" id="KW-0732">Signal</keyword>
<organism evidence="7 8">
    <name type="scientific">Rhodopirellula baltica SH28</name>
    <dbReference type="NCBI Taxonomy" id="993517"/>
    <lineage>
        <taxon>Bacteria</taxon>
        <taxon>Pseudomonadati</taxon>
        <taxon>Planctomycetota</taxon>
        <taxon>Planctomycetia</taxon>
        <taxon>Pirellulales</taxon>
        <taxon>Pirellulaceae</taxon>
        <taxon>Rhodopirellula</taxon>
    </lineage>
</organism>
<feature type="chain" id="PRO_5003885772" evidence="5">
    <location>
        <begin position="33"/>
        <end position="160"/>
    </location>
</feature>
<dbReference type="Proteomes" id="UP000007993">
    <property type="component" value="Unassembled WGS sequence"/>
</dbReference>
<protein>
    <submittedName>
        <fullName evidence="7">Heme-binding protein</fullName>
    </submittedName>
</protein>